<dbReference type="EMBL" id="LGRX02007038">
    <property type="protein sequence ID" value="KAK3275761.1"/>
    <property type="molecule type" value="Genomic_DNA"/>
</dbReference>
<evidence type="ECO:0000259" key="3">
    <source>
        <dbReference type="PROSITE" id="PS50222"/>
    </source>
</evidence>
<dbReference type="Gene3D" id="1.10.238.10">
    <property type="entry name" value="EF-hand"/>
    <property type="match status" value="2"/>
</dbReference>
<dbReference type="Pfam" id="PF13499">
    <property type="entry name" value="EF-hand_7"/>
    <property type="match status" value="1"/>
</dbReference>
<dbReference type="GO" id="GO:0005509">
    <property type="term" value="F:calcium ion binding"/>
    <property type="evidence" value="ECO:0007669"/>
    <property type="project" value="InterPro"/>
</dbReference>
<evidence type="ECO:0000313" key="4">
    <source>
        <dbReference type="EMBL" id="KAK3275761.1"/>
    </source>
</evidence>
<keyword evidence="1" id="KW-0106">Calcium</keyword>
<dbReference type="SUPFAM" id="SSF47473">
    <property type="entry name" value="EF-hand"/>
    <property type="match status" value="1"/>
</dbReference>
<dbReference type="PROSITE" id="PS00018">
    <property type="entry name" value="EF_HAND_1"/>
    <property type="match status" value="2"/>
</dbReference>
<organism evidence="4 5">
    <name type="scientific">Cymbomonas tetramitiformis</name>
    <dbReference type="NCBI Taxonomy" id="36881"/>
    <lineage>
        <taxon>Eukaryota</taxon>
        <taxon>Viridiplantae</taxon>
        <taxon>Chlorophyta</taxon>
        <taxon>Pyramimonadophyceae</taxon>
        <taxon>Pyramimonadales</taxon>
        <taxon>Pyramimonadaceae</taxon>
        <taxon>Cymbomonas</taxon>
    </lineage>
</organism>
<evidence type="ECO:0000313" key="5">
    <source>
        <dbReference type="Proteomes" id="UP001190700"/>
    </source>
</evidence>
<dbReference type="Proteomes" id="UP001190700">
    <property type="component" value="Unassembled WGS sequence"/>
</dbReference>
<dbReference type="InterPro" id="IPR011992">
    <property type="entry name" value="EF-hand-dom_pair"/>
</dbReference>
<dbReference type="InterPro" id="IPR043520">
    <property type="entry name" value="SPT21"/>
</dbReference>
<accession>A0AAE0L891</accession>
<reference evidence="4 5" key="1">
    <citation type="journal article" date="2015" name="Genome Biol. Evol.">
        <title>Comparative Genomics of a Bacterivorous Green Alga Reveals Evolutionary Causalities and Consequences of Phago-Mixotrophic Mode of Nutrition.</title>
        <authorList>
            <person name="Burns J.A."/>
            <person name="Paasch A."/>
            <person name="Narechania A."/>
            <person name="Kim E."/>
        </authorList>
    </citation>
    <scope>NUCLEOTIDE SEQUENCE [LARGE SCALE GENOMIC DNA]</scope>
    <source>
        <strain evidence="4 5">PLY_AMNH</strain>
    </source>
</reference>
<protein>
    <recommendedName>
        <fullName evidence="3">EF-hand domain-containing protein</fullName>
    </recommendedName>
</protein>
<dbReference type="PANTHER" id="PTHR47500">
    <property type="entry name" value="EF-HAND CALCIUM-BINDING DOMAIN-CONTAINING PROTEIN"/>
    <property type="match status" value="1"/>
</dbReference>
<dbReference type="InterPro" id="IPR018247">
    <property type="entry name" value="EF_Hand_1_Ca_BS"/>
</dbReference>
<keyword evidence="5" id="KW-1185">Reference proteome</keyword>
<comment type="caution">
    <text evidence="4">The sequence shown here is derived from an EMBL/GenBank/DDBJ whole genome shotgun (WGS) entry which is preliminary data.</text>
</comment>
<feature type="domain" description="EF-hand" evidence="3">
    <location>
        <begin position="195"/>
        <end position="230"/>
    </location>
</feature>
<name>A0AAE0L891_9CHLO</name>
<evidence type="ECO:0000256" key="1">
    <source>
        <dbReference type="ARBA" id="ARBA00022837"/>
    </source>
</evidence>
<feature type="compositionally biased region" description="Polar residues" evidence="2">
    <location>
        <begin position="116"/>
        <end position="129"/>
    </location>
</feature>
<dbReference type="CDD" id="cd00051">
    <property type="entry name" value="EFh"/>
    <property type="match status" value="2"/>
</dbReference>
<dbReference type="SMART" id="SM00054">
    <property type="entry name" value="EFh"/>
    <property type="match status" value="3"/>
</dbReference>
<feature type="domain" description="EF-hand" evidence="3">
    <location>
        <begin position="280"/>
        <end position="315"/>
    </location>
</feature>
<dbReference type="PANTHER" id="PTHR47500:SF3">
    <property type="entry name" value="EF-HAND DOMAIN-CONTAINING PROTEIN"/>
    <property type="match status" value="1"/>
</dbReference>
<proteinExistence type="predicted"/>
<dbReference type="AlphaFoldDB" id="A0AAE0L891"/>
<dbReference type="InterPro" id="IPR002048">
    <property type="entry name" value="EF_hand_dom"/>
</dbReference>
<evidence type="ECO:0000256" key="2">
    <source>
        <dbReference type="SAM" id="MobiDB-lite"/>
    </source>
</evidence>
<gene>
    <name evidence="4" type="ORF">CYMTET_16120</name>
</gene>
<feature type="region of interest" description="Disordered" evidence="2">
    <location>
        <begin position="41"/>
        <end position="129"/>
    </location>
</feature>
<dbReference type="PROSITE" id="PS50222">
    <property type="entry name" value="EF_HAND_2"/>
    <property type="match status" value="2"/>
</dbReference>
<sequence length="625" mass="70274">MTTRLRHRVGGIGATNRQKFFNVFSDGTTPKLHSRSLDTAQLARGGPSNEGSESDAGAPKHSMPRKGGVLGVPEGTAAFHDSTESLPLINSDKRKLKKSVSIRSPMKTPLDRTRTPSRQTSGSQTPVGEFNASVSIDSAESQTELESKILKRKIQEFFVQNKQPIREFFMNISQHEGTISVDKMRKAIEGLNLGGTNRAVEKILKEADVDGNGIVDYEEFIGQFRNVDTYEGSWDVDHYLGKSFRRDGQEMKQTKRRALNETEQKNARKVVKKISNYLYNRYGGVRAAFRAFDENKDGVITLTEIENGLKKTTNLNLTHKEMIGFLQLLDVNLNGLVEFSEFSSKMDKFSGAKDDEFLMPPWMKAARPTETHEPQEQLTRAKSAPSSEFYKSKSLGSTISDAPYESLAHSYTFPQHAWDCADGTELARQRKSYIVNHSNSLDLRRDTPAWATDSERHSLTVSGASLANSVELAWARNTDHPSLKASGLSSGEHATQYVAARQELIDNAHKASQERSRLERWKQGEYRTVEAYRKYDEKQANYHKGRINTCGKLRAHHHEIAAHSHRNYFNKGKDGMPYTNIGDYLAYQNQPDSVTSDSLTCRDRSLLFAESRCCKGTCHCRPVIC</sequence>
<dbReference type="Pfam" id="PF13833">
    <property type="entry name" value="EF-hand_8"/>
    <property type="match status" value="1"/>
</dbReference>